<dbReference type="SMART" id="SM00448">
    <property type="entry name" value="REC"/>
    <property type="match status" value="1"/>
</dbReference>
<dbReference type="CDD" id="cd00383">
    <property type="entry name" value="trans_reg_C"/>
    <property type="match status" value="1"/>
</dbReference>
<proteinExistence type="predicted"/>
<dbReference type="PANTHER" id="PTHR48111:SF67">
    <property type="entry name" value="TRANSCRIPTIONAL REGULATORY PROTEIN TCTD"/>
    <property type="match status" value="1"/>
</dbReference>
<dbReference type="GO" id="GO:0005829">
    <property type="term" value="C:cytosol"/>
    <property type="evidence" value="ECO:0007669"/>
    <property type="project" value="TreeGrafter"/>
</dbReference>
<evidence type="ECO:0000256" key="7">
    <source>
        <dbReference type="PROSITE-ProRule" id="PRU01091"/>
    </source>
</evidence>
<dbReference type="AlphaFoldDB" id="A0A0G3BL12"/>
<dbReference type="GO" id="GO:0032993">
    <property type="term" value="C:protein-DNA complex"/>
    <property type="evidence" value="ECO:0007669"/>
    <property type="project" value="TreeGrafter"/>
</dbReference>
<evidence type="ECO:0000313" key="11">
    <source>
        <dbReference type="Proteomes" id="UP000035352"/>
    </source>
</evidence>
<evidence type="ECO:0000313" key="10">
    <source>
        <dbReference type="EMBL" id="AKJ30139.1"/>
    </source>
</evidence>
<dbReference type="SMART" id="SM00862">
    <property type="entry name" value="Trans_reg_C"/>
    <property type="match status" value="1"/>
</dbReference>
<feature type="domain" description="OmpR/PhoB-type" evidence="9">
    <location>
        <begin position="124"/>
        <end position="222"/>
    </location>
</feature>
<dbReference type="FunFam" id="3.40.50.2300:FF:000002">
    <property type="entry name" value="DNA-binding response regulator PhoP"/>
    <property type="match status" value="1"/>
</dbReference>
<dbReference type="SUPFAM" id="SSF52172">
    <property type="entry name" value="CheY-like"/>
    <property type="match status" value="1"/>
</dbReference>
<evidence type="ECO:0000256" key="2">
    <source>
        <dbReference type="ARBA" id="ARBA00023012"/>
    </source>
</evidence>
<keyword evidence="4 7" id="KW-0238">DNA-binding</keyword>
<dbReference type="GO" id="GO:0000156">
    <property type="term" value="F:phosphorelay response regulator activity"/>
    <property type="evidence" value="ECO:0007669"/>
    <property type="project" value="TreeGrafter"/>
</dbReference>
<organism evidence="10 11">
    <name type="scientific">Caldimonas brevitalea</name>
    <dbReference type="NCBI Taxonomy" id="413882"/>
    <lineage>
        <taxon>Bacteria</taxon>
        <taxon>Pseudomonadati</taxon>
        <taxon>Pseudomonadota</taxon>
        <taxon>Betaproteobacteria</taxon>
        <taxon>Burkholderiales</taxon>
        <taxon>Sphaerotilaceae</taxon>
        <taxon>Caldimonas</taxon>
    </lineage>
</organism>
<dbReference type="PROSITE" id="PS51755">
    <property type="entry name" value="OMPR_PHOB"/>
    <property type="match status" value="1"/>
</dbReference>
<dbReference type="Gene3D" id="3.40.50.2300">
    <property type="match status" value="1"/>
</dbReference>
<dbReference type="PATRIC" id="fig|413882.6.peg.3601"/>
<name>A0A0G3BL12_9BURK</name>
<gene>
    <name evidence="10" type="ORF">AAW51_3448</name>
</gene>
<dbReference type="STRING" id="413882.AAW51_3448"/>
<feature type="domain" description="Response regulatory" evidence="8">
    <location>
        <begin position="2"/>
        <end position="116"/>
    </location>
</feature>
<dbReference type="InterPro" id="IPR039420">
    <property type="entry name" value="WalR-like"/>
</dbReference>
<evidence type="ECO:0000256" key="4">
    <source>
        <dbReference type="ARBA" id="ARBA00023125"/>
    </source>
</evidence>
<dbReference type="Gene3D" id="1.10.10.10">
    <property type="entry name" value="Winged helix-like DNA-binding domain superfamily/Winged helix DNA-binding domain"/>
    <property type="match status" value="1"/>
</dbReference>
<keyword evidence="2" id="KW-0902">Two-component regulatory system</keyword>
<keyword evidence="5" id="KW-0804">Transcription</keyword>
<evidence type="ECO:0000256" key="3">
    <source>
        <dbReference type="ARBA" id="ARBA00023015"/>
    </source>
</evidence>
<accession>A0A0G3BL12</accession>
<dbReference type="EMBL" id="CP011371">
    <property type="protein sequence ID" value="AKJ30139.1"/>
    <property type="molecule type" value="Genomic_DNA"/>
</dbReference>
<dbReference type="PANTHER" id="PTHR48111">
    <property type="entry name" value="REGULATOR OF RPOS"/>
    <property type="match status" value="1"/>
</dbReference>
<keyword evidence="3" id="KW-0805">Transcription regulation</keyword>
<feature type="DNA-binding region" description="OmpR/PhoB-type" evidence="7">
    <location>
        <begin position="124"/>
        <end position="222"/>
    </location>
</feature>
<dbReference type="PROSITE" id="PS50110">
    <property type="entry name" value="RESPONSE_REGULATORY"/>
    <property type="match status" value="1"/>
</dbReference>
<dbReference type="RefSeq" id="WP_047195579.1">
    <property type="nucleotide sequence ID" value="NZ_CP011371.1"/>
</dbReference>
<keyword evidence="1 6" id="KW-0597">Phosphoprotein</keyword>
<evidence type="ECO:0000259" key="9">
    <source>
        <dbReference type="PROSITE" id="PS51755"/>
    </source>
</evidence>
<evidence type="ECO:0000256" key="5">
    <source>
        <dbReference type="ARBA" id="ARBA00023163"/>
    </source>
</evidence>
<dbReference type="Pfam" id="PF00072">
    <property type="entry name" value="Response_reg"/>
    <property type="match status" value="1"/>
</dbReference>
<reference evidence="10 11" key="1">
    <citation type="submission" date="2015-05" db="EMBL/GenBank/DDBJ databases">
        <authorList>
            <person name="Tang B."/>
            <person name="Yu Y."/>
        </authorList>
    </citation>
    <scope>NUCLEOTIDE SEQUENCE [LARGE SCALE GENOMIC DNA]</scope>
    <source>
        <strain evidence="10 11">DSM 7029</strain>
    </source>
</reference>
<dbReference type="InterPro" id="IPR036388">
    <property type="entry name" value="WH-like_DNA-bd_sf"/>
</dbReference>
<evidence type="ECO:0000259" key="8">
    <source>
        <dbReference type="PROSITE" id="PS50110"/>
    </source>
</evidence>
<evidence type="ECO:0000256" key="1">
    <source>
        <dbReference type="ARBA" id="ARBA00022553"/>
    </source>
</evidence>
<dbReference type="InterPro" id="IPR001867">
    <property type="entry name" value="OmpR/PhoB-type_DNA-bd"/>
</dbReference>
<dbReference type="KEGG" id="pbh:AAW51_3448"/>
<feature type="modified residue" description="4-aspartylphosphate" evidence="6">
    <location>
        <position position="51"/>
    </location>
</feature>
<evidence type="ECO:0000256" key="6">
    <source>
        <dbReference type="PROSITE-ProRule" id="PRU00169"/>
    </source>
</evidence>
<dbReference type="InterPro" id="IPR011006">
    <property type="entry name" value="CheY-like_superfamily"/>
</dbReference>
<dbReference type="GO" id="GO:0006355">
    <property type="term" value="P:regulation of DNA-templated transcription"/>
    <property type="evidence" value="ECO:0007669"/>
    <property type="project" value="InterPro"/>
</dbReference>
<dbReference type="GO" id="GO:0000976">
    <property type="term" value="F:transcription cis-regulatory region binding"/>
    <property type="evidence" value="ECO:0007669"/>
    <property type="project" value="TreeGrafter"/>
</dbReference>
<dbReference type="Pfam" id="PF00486">
    <property type="entry name" value="Trans_reg_C"/>
    <property type="match status" value="1"/>
</dbReference>
<dbReference type="Gene3D" id="6.10.250.690">
    <property type="match status" value="1"/>
</dbReference>
<protein>
    <submittedName>
        <fullName evidence="10">DNA-binding heavy metal response regulator</fullName>
    </submittedName>
</protein>
<dbReference type="InterPro" id="IPR001789">
    <property type="entry name" value="Sig_transdc_resp-reg_receiver"/>
</dbReference>
<keyword evidence="11" id="KW-1185">Reference proteome</keyword>
<dbReference type="Proteomes" id="UP000035352">
    <property type="component" value="Chromosome"/>
</dbReference>
<sequence>MKLLVVEDTPGLRQALAKGLAKLGFAVESAHDGPTGLWAAQHSQADVIVLDVMLPGFDGLELLRRLRGSRDTTPVLLLTALGEIEDRLGGFEAGADDYLPKPFDLRELAARARALARRRTAAVLPVIELDDLQIDGARAEVRRDGLPLPMRRRERLLLELLAAHRGQTVSRQDIEAKLYSNEVDLRSNSIEAAVSQLRRWIDRPGEPSRIVTLRGVGYRLDR</sequence>